<reference evidence="11" key="2">
    <citation type="submission" date="2025-09" db="UniProtKB">
        <authorList>
            <consortium name="Ensembl"/>
        </authorList>
    </citation>
    <scope>IDENTIFICATION</scope>
</reference>
<dbReference type="GO" id="GO:0016314">
    <property type="term" value="F:phosphatidylinositol-3,4,5-trisphosphate 3-phosphatase activity"/>
    <property type="evidence" value="ECO:0007669"/>
    <property type="project" value="TreeGrafter"/>
</dbReference>
<proteinExistence type="inferred from homology"/>
<dbReference type="GO" id="GO:0043491">
    <property type="term" value="P:phosphatidylinositol 3-kinase/protein kinase B signal transduction"/>
    <property type="evidence" value="ECO:0007669"/>
    <property type="project" value="TreeGrafter"/>
</dbReference>
<dbReference type="AlphaFoldDB" id="A0A8C4X125"/>
<accession>A0A8C4X125</accession>
<keyword evidence="6" id="KW-0904">Protein phosphatase</keyword>
<feature type="domain" description="Tyrosine specific protein phosphatases" evidence="9">
    <location>
        <begin position="113"/>
        <end position="173"/>
    </location>
</feature>
<keyword evidence="7" id="KW-0443">Lipid metabolism</keyword>
<dbReference type="GO" id="GO:0008285">
    <property type="term" value="P:negative regulation of cell population proliferation"/>
    <property type="evidence" value="ECO:0007669"/>
    <property type="project" value="TreeGrafter"/>
</dbReference>
<feature type="domain" description="Phosphatase tensin-type" evidence="10">
    <location>
        <begin position="14"/>
        <end position="185"/>
    </location>
</feature>
<keyword evidence="12" id="KW-1185">Reference proteome</keyword>
<dbReference type="GO" id="GO:0005634">
    <property type="term" value="C:nucleus"/>
    <property type="evidence" value="ECO:0007669"/>
    <property type="project" value="TreeGrafter"/>
</dbReference>
<dbReference type="Ensembl" id="ENSEBUT00000026213.1">
    <property type="protein sequence ID" value="ENSEBUP00000025637.1"/>
    <property type="gene ID" value="ENSEBUG00000015793.1"/>
</dbReference>
<dbReference type="InterPro" id="IPR029023">
    <property type="entry name" value="Tensin_phosphatase"/>
</dbReference>
<sequence length="285" mass="32794">MAKVLKGMVSKNKRRHQEDGFNLDLTYICPNIIAMGYPAEKWEGVYRNNIDDVCRFLEKKHKDHYKIYNLCAERHYDAAKFQKRVAEYPFDDHNPPKLGLIPTFCADMDNWLGQNSQNVAAIHCKAGKGRAGLMICAYLLHNRRFSSALEALDFYAQARTHDKKGVTIPSQRRYVHYYSYLVTHNATYEARPVLLHRICFHTLPMFSSGNCAPSFVVYKEHLKLLTWEGTVQRENADREGERNRGRDCMQFLCHLQSPLPLCDDVKFGLPQTSARACQGTINPAC</sequence>
<dbReference type="InterPro" id="IPR014020">
    <property type="entry name" value="Tensin_C2-dom"/>
</dbReference>
<evidence type="ECO:0000256" key="1">
    <source>
        <dbReference type="ARBA" id="ARBA00004487"/>
    </source>
</evidence>
<dbReference type="InterPro" id="IPR045101">
    <property type="entry name" value="PTP_PTEN"/>
</dbReference>
<dbReference type="Pfam" id="PF10409">
    <property type="entry name" value="PTEN_C2"/>
    <property type="match status" value="1"/>
</dbReference>
<evidence type="ECO:0000313" key="11">
    <source>
        <dbReference type="Ensembl" id="ENSEBUP00000025637.1"/>
    </source>
</evidence>
<evidence type="ECO:0000256" key="7">
    <source>
        <dbReference type="ARBA" id="ARBA00023098"/>
    </source>
</evidence>
<dbReference type="PANTHER" id="PTHR12305:SF81">
    <property type="entry name" value="PHOSPHATIDYLINOSITOL 3,4,5-TRISPHOSPHATE 3-PHOSPHATASE AND DUAL-SPECIFICITY PROTEIN PHOSPHATASE PTEN"/>
    <property type="match status" value="1"/>
</dbReference>
<keyword evidence="5" id="KW-0378">Hydrolase</keyword>
<dbReference type="SMART" id="SM00404">
    <property type="entry name" value="PTPc_motif"/>
    <property type="match status" value="1"/>
</dbReference>
<dbReference type="GO" id="GO:0005829">
    <property type="term" value="C:cytosol"/>
    <property type="evidence" value="ECO:0007669"/>
    <property type="project" value="TreeGrafter"/>
</dbReference>
<keyword evidence="8" id="KW-0966">Cell projection</keyword>
<dbReference type="InterPro" id="IPR057023">
    <property type="entry name" value="PTP-SAK"/>
</dbReference>
<dbReference type="InterPro" id="IPR051281">
    <property type="entry name" value="Dual-spec_lipid-protein_phosph"/>
</dbReference>
<organism evidence="11 12">
    <name type="scientific">Eptatretus burgeri</name>
    <name type="common">Inshore hagfish</name>
    <dbReference type="NCBI Taxonomy" id="7764"/>
    <lineage>
        <taxon>Eukaryota</taxon>
        <taxon>Metazoa</taxon>
        <taxon>Chordata</taxon>
        <taxon>Craniata</taxon>
        <taxon>Vertebrata</taxon>
        <taxon>Cyclostomata</taxon>
        <taxon>Myxini</taxon>
        <taxon>Myxiniformes</taxon>
        <taxon>Myxinidae</taxon>
        <taxon>Eptatretinae</taxon>
        <taxon>Eptatretus</taxon>
    </lineage>
</organism>
<dbReference type="GO" id="GO:0046856">
    <property type="term" value="P:phosphatidylinositol dephosphorylation"/>
    <property type="evidence" value="ECO:0007669"/>
    <property type="project" value="TreeGrafter"/>
</dbReference>
<evidence type="ECO:0000256" key="3">
    <source>
        <dbReference type="ARBA" id="ARBA00007881"/>
    </source>
</evidence>
<reference evidence="11" key="1">
    <citation type="submission" date="2025-08" db="UniProtKB">
        <authorList>
            <consortium name="Ensembl"/>
        </authorList>
    </citation>
    <scope>IDENTIFICATION</scope>
</reference>
<evidence type="ECO:0000256" key="2">
    <source>
        <dbReference type="ARBA" id="ARBA00004496"/>
    </source>
</evidence>
<dbReference type="InterPro" id="IPR003595">
    <property type="entry name" value="Tyr_Pase_cat"/>
</dbReference>
<dbReference type="Proteomes" id="UP000694388">
    <property type="component" value="Unplaced"/>
</dbReference>
<dbReference type="InterPro" id="IPR000387">
    <property type="entry name" value="Tyr_Pase_dom"/>
</dbReference>
<evidence type="ECO:0000259" key="9">
    <source>
        <dbReference type="PROSITE" id="PS50056"/>
    </source>
</evidence>
<dbReference type="Gene3D" id="2.60.40.1110">
    <property type="match status" value="1"/>
</dbReference>
<protein>
    <submittedName>
        <fullName evidence="11">Phosphatase and tensin homolog A</fullName>
    </submittedName>
</protein>
<comment type="similarity">
    <text evidence="3">Belongs to the PTEN phosphatase protein family.</text>
</comment>
<dbReference type="PROSITE" id="PS50056">
    <property type="entry name" value="TYR_PHOSPHATASE_2"/>
    <property type="match status" value="1"/>
</dbReference>
<dbReference type="GO" id="GO:0004725">
    <property type="term" value="F:protein tyrosine phosphatase activity"/>
    <property type="evidence" value="ECO:0007669"/>
    <property type="project" value="TreeGrafter"/>
</dbReference>
<dbReference type="PROSITE" id="PS51181">
    <property type="entry name" value="PPASE_TENSIN"/>
    <property type="match status" value="1"/>
</dbReference>
<evidence type="ECO:0000256" key="5">
    <source>
        <dbReference type="ARBA" id="ARBA00022801"/>
    </source>
</evidence>
<dbReference type="GO" id="GO:0050793">
    <property type="term" value="P:regulation of developmental process"/>
    <property type="evidence" value="ECO:0007669"/>
    <property type="project" value="UniProtKB-ARBA"/>
</dbReference>
<dbReference type="Pfam" id="PF22784">
    <property type="entry name" value="PTP-SAK"/>
    <property type="match status" value="1"/>
</dbReference>
<dbReference type="GO" id="GO:0051896">
    <property type="term" value="P:regulation of phosphatidylinositol 3-kinase/protein kinase B signal transduction"/>
    <property type="evidence" value="ECO:0007669"/>
    <property type="project" value="TreeGrafter"/>
</dbReference>
<evidence type="ECO:0000256" key="4">
    <source>
        <dbReference type="ARBA" id="ARBA00022490"/>
    </source>
</evidence>
<dbReference type="GeneTree" id="ENSGT00940000154335"/>
<dbReference type="CDD" id="cd14509">
    <property type="entry name" value="PTP_PTEN"/>
    <property type="match status" value="1"/>
</dbReference>
<evidence type="ECO:0000256" key="8">
    <source>
        <dbReference type="ARBA" id="ARBA00023273"/>
    </source>
</evidence>
<dbReference type="GO" id="GO:0005886">
    <property type="term" value="C:plasma membrane"/>
    <property type="evidence" value="ECO:0007669"/>
    <property type="project" value="TreeGrafter"/>
</dbReference>
<evidence type="ECO:0000259" key="10">
    <source>
        <dbReference type="PROSITE" id="PS51181"/>
    </source>
</evidence>
<evidence type="ECO:0000256" key="6">
    <source>
        <dbReference type="ARBA" id="ARBA00022912"/>
    </source>
</evidence>
<name>A0A8C4X125_EPTBU</name>
<dbReference type="Gene3D" id="3.90.190.10">
    <property type="entry name" value="Protein tyrosine phosphatase superfamily"/>
    <property type="match status" value="1"/>
</dbReference>
<keyword evidence="4" id="KW-0963">Cytoplasm</keyword>
<dbReference type="SUPFAM" id="SSF52799">
    <property type="entry name" value="(Phosphotyrosine protein) phosphatases II"/>
    <property type="match status" value="1"/>
</dbReference>
<evidence type="ECO:0000313" key="12">
    <source>
        <dbReference type="Proteomes" id="UP000694388"/>
    </source>
</evidence>
<comment type="subcellular location">
    <subcellularLocation>
        <location evidence="1">Cell projection</location>
        <location evidence="1">Neuron projection</location>
    </subcellularLocation>
    <subcellularLocation>
        <location evidence="2">Cytoplasm</location>
    </subcellularLocation>
</comment>
<dbReference type="GO" id="GO:0048870">
    <property type="term" value="P:cell motility"/>
    <property type="evidence" value="ECO:0007669"/>
    <property type="project" value="TreeGrafter"/>
</dbReference>
<dbReference type="PANTHER" id="PTHR12305">
    <property type="entry name" value="PHOSPHATASE WITH HOMOLOGY TO TENSIN"/>
    <property type="match status" value="1"/>
</dbReference>
<dbReference type="InterPro" id="IPR029021">
    <property type="entry name" value="Prot-tyrosine_phosphatase-like"/>
</dbReference>
<dbReference type="FunFam" id="3.90.190.10:FF:000029">
    <property type="entry name" value="Phosphatidylinositol 3,4,5-trisphosphate 3-phosphatase and dual-specificity protein phosphatase PTEN"/>
    <property type="match status" value="1"/>
</dbReference>
<dbReference type="GO" id="GO:0043005">
    <property type="term" value="C:neuron projection"/>
    <property type="evidence" value="ECO:0007669"/>
    <property type="project" value="UniProtKB-SubCell"/>
</dbReference>